<dbReference type="EMBL" id="DS674591">
    <property type="protein sequence ID" value="EEC03823.1"/>
    <property type="molecule type" value="Genomic_DNA"/>
</dbReference>
<dbReference type="InterPro" id="IPR050327">
    <property type="entry name" value="Proton-linked_MCT"/>
</dbReference>
<dbReference type="SUPFAM" id="SSF103473">
    <property type="entry name" value="MFS general substrate transporter"/>
    <property type="match status" value="1"/>
</dbReference>
<feature type="non-terminal residue" evidence="5">
    <location>
        <position position="1"/>
    </location>
</feature>
<evidence type="ECO:0000256" key="3">
    <source>
        <dbReference type="SAM" id="Phobius"/>
    </source>
</evidence>
<reference evidence="6" key="2">
    <citation type="submission" date="2020-05" db="UniProtKB">
        <authorList>
            <consortium name="EnsemblMetazoa"/>
        </authorList>
    </citation>
    <scope>IDENTIFICATION</scope>
    <source>
        <strain evidence="6">wikel</strain>
    </source>
</reference>
<dbReference type="EMBL" id="ABJB010976416">
    <property type="status" value="NOT_ANNOTATED_CDS"/>
    <property type="molecule type" value="Genomic_DNA"/>
</dbReference>
<sequence length="149" mass="15790">NCALCQENQDVPATNNKAGDSRAPGQDAAKAMPGPDGVLSWFMAALCFIVTMLFMCIFRTASLLYTSFMTTFQVSRGEASLPICIFVGFTNLSGFFFSIIAGLVSGPMIHSFGIRSVAIFGGLLMSIGCIVSLFATGITFLVFSLGLIS</sequence>
<dbReference type="GO" id="GO:0022857">
    <property type="term" value="F:transmembrane transporter activity"/>
    <property type="evidence" value="ECO:0007669"/>
    <property type="project" value="InterPro"/>
</dbReference>
<evidence type="ECO:0000259" key="4">
    <source>
        <dbReference type="PROSITE" id="PS50850"/>
    </source>
</evidence>
<evidence type="ECO:0000313" key="5">
    <source>
        <dbReference type="EMBL" id="EEC03823.1"/>
    </source>
</evidence>
<feature type="transmembrane region" description="Helical" evidence="3">
    <location>
        <begin position="38"/>
        <end position="58"/>
    </location>
</feature>
<dbReference type="Proteomes" id="UP000001555">
    <property type="component" value="Unassembled WGS sequence"/>
</dbReference>
<gene>
    <name evidence="5" type="ORF">IscW_ISCW017240</name>
</gene>
<accession>B7PB51</accession>
<protein>
    <recommendedName>
        <fullName evidence="4">Major facilitator superfamily (MFS) profile domain-containing protein</fullName>
    </recommendedName>
</protein>
<keyword evidence="7" id="KW-1185">Reference proteome</keyword>
<keyword evidence="3" id="KW-0812">Transmembrane</keyword>
<dbReference type="VEuPathDB" id="VectorBase:ISCI017240"/>
<reference evidence="5 7" key="1">
    <citation type="submission" date="2008-03" db="EMBL/GenBank/DDBJ databases">
        <title>Annotation of Ixodes scapularis.</title>
        <authorList>
            <consortium name="Ixodes scapularis Genome Project Consortium"/>
            <person name="Caler E."/>
            <person name="Hannick L.I."/>
            <person name="Bidwell S."/>
            <person name="Joardar V."/>
            <person name="Thiagarajan M."/>
            <person name="Amedeo P."/>
            <person name="Galinsky K.J."/>
            <person name="Schobel S."/>
            <person name="Inman J."/>
            <person name="Hostetler J."/>
            <person name="Miller J."/>
            <person name="Hammond M."/>
            <person name="Megy K."/>
            <person name="Lawson D."/>
            <person name="Kodira C."/>
            <person name="Sutton G."/>
            <person name="Meyer J."/>
            <person name="Hill C.A."/>
            <person name="Birren B."/>
            <person name="Nene V."/>
            <person name="Collins F."/>
            <person name="Alarcon-Chaidez F."/>
            <person name="Wikel S."/>
            <person name="Strausberg R."/>
        </authorList>
    </citation>
    <scope>NUCLEOTIDE SEQUENCE [LARGE SCALE GENOMIC DNA]</scope>
    <source>
        <strain evidence="7">Wikel</strain>
        <strain evidence="5">Wikel colony</strain>
    </source>
</reference>
<keyword evidence="3" id="KW-0472">Membrane</keyword>
<dbReference type="PaxDb" id="6945-B7PB51"/>
<dbReference type="GO" id="GO:0016020">
    <property type="term" value="C:membrane"/>
    <property type="evidence" value="ECO:0007669"/>
    <property type="project" value="UniProtKB-SubCell"/>
</dbReference>
<comment type="subcellular location">
    <subcellularLocation>
        <location evidence="1">Membrane</location>
        <topology evidence="1">Multi-pass membrane protein</topology>
    </subcellularLocation>
</comment>
<dbReference type="HOGENOM" id="CLU_1754270_0_0_1"/>
<name>B7PB51_IXOSC</name>
<feature type="transmembrane region" description="Helical" evidence="3">
    <location>
        <begin position="117"/>
        <end position="148"/>
    </location>
</feature>
<evidence type="ECO:0000313" key="7">
    <source>
        <dbReference type="Proteomes" id="UP000001555"/>
    </source>
</evidence>
<dbReference type="VEuPathDB" id="VectorBase:ISCW017240"/>
<dbReference type="InParanoid" id="B7PB51"/>
<dbReference type="VEuPathDB" id="VectorBase:ISCP_003200"/>
<feature type="compositionally biased region" description="Polar residues" evidence="2">
    <location>
        <begin position="7"/>
        <end position="18"/>
    </location>
</feature>
<feature type="region of interest" description="Disordered" evidence="2">
    <location>
        <begin position="7"/>
        <end position="29"/>
    </location>
</feature>
<dbReference type="AlphaFoldDB" id="B7PB51"/>
<dbReference type="OrthoDB" id="6499973at2759"/>
<evidence type="ECO:0000256" key="2">
    <source>
        <dbReference type="SAM" id="MobiDB-lite"/>
    </source>
</evidence>
<feature type="transmembrane region" description="Helical" evidence="3">
    <location>
        <begin position="79"/>
        <end position="105"/>
    </location>
</feature>
<dbReference type="PANTHER" id="PTHR11360:SF303">
    <property type="entry name" value="MAJOR FACILITATOR SUPERFAMILY (MFS) PROFILE DOMAIN-CONTAINING PROTEIN"/>
    <property type="match status" value="1"/>
</dbReference>
<keyword evidence="3" id="KW-1133">Transmembrane helix</keyword>
<feature type="domain" description="Major facilitator superfamily (MFS) profile" evidence="4">
    <location>
        <begin position="40"/>
        <end position="149"/>
    </location>
</feature>
<dbReference type="InterPro" id="IPR036259">
    <property type="entry name" value="MFS_trans_sf"/>
</dbReference>
<evidence type="ECO:0000313" key="6">
    <source>
        <dbReference type="EnsemblMetazoa" id="ISCW017240-PA"/>
    </source>
</evidence>
<dbReference type="InterPro" id="IPR020846">
    <property type="entry name" value="MFS_dom"/>
</dbReference>
<dbReference type="PROSITE" id="PS50850">
    <property type="entry name" value="MFS"/>
    <property type="match status" value="1"/>
</dbReference>
<feature type="non-terminal residue" evidence="5">
    <location>
        <position position="149"/>
    </location>
</feature>
<dbReference type="EnsemblMetazoa" id="ISCW017240-RA">
    <property type="protein sequence ID" value="ISCW017240-PA"/>
    <property type="gene ID" value="ISCW017240"/>
</dbReference>
<organism>
    <name type="scientific">Ixodes scapularis</name>
    <name type="common">Black-legged tick</name>
    <name type="synonym">Deer tick</name>
    <dbReference type="NCBI Taxonomy" id="6945"/>
    <lineage>
        <taxon>Eukaryota</taxon>
        <taxon>Metazoa</taxon>
        <taxon>Ecdysozoa</taxon>
        <taxon>Arthropoda</taxon>
        <taxon>Chelicerata</taxon>
        <taxon>Arachnida</taxon>
        <taxon>Acari</taxon>
        <taxon>Parasitiformes</taxon>
        <taxon>Ixodida</taxon>
        <taxon>Ixodoidea</taxon>
        <taxon>Ixodidae</taxon>
        <taxon>Ixodinae</taxon>
        <taxon>Ixodes</taxon>
    </lineage>
</organism>
<proteinExistence type="predicted"/>
<evidence type="ECO:0000256" key="1">
    <source>
        <dbReference type="ARBA" id="ARBA00004141"/>
    </source>
</evidence>
<dbReference type="PANTHER" id="PTHR11360">
    <property type="entry name" value="MONOCARBOXYLATE TRANSPORTER"/>
    <property type="match status" value="1"/>
</dbReference>